<dbReference type="EMBL" id="BMGG01000014">
    <property type="protein sequence ID" value="GGC93473.1"/>
    <property type="molecule type" value="Genomic_DNA"/>
</dbReference>
<gene>
    <name evidence="5" type="ORF">GCM10010994_59080</name>
</gene>
<evidence type="ECO:0000313" key="5">
    <source>
        <dbReference type="EMBL" id="GGC93473.1"/>
    </source>
</evidence>
<keyword evidence="2" id="KW-0378">Hydrolase</keyword>
<keyword evidence="1" id="KW-0479">Metal-binding</keyword>
<name>A0A916UY50_9HYPH</name>
<dbReference type="GO" id="GO:0046872">
    <property type="term" value="F:metal ion binding"/>
    <property type="evidence" value="ECO:0007669"/>
    <property type="project" value="UniProtKB-KW"/>
</dbReference>
<dbReference type="CDD" id="cd03894">
    <property type="entry name" value="M20_ArgE"/>
    <property type="match status" value="1"/>
</dbReference>
<sequence>MSFTDAPMAGPRYTPLAMLERLVAFPTESTTSNLALIDFVEDYLRAWGVPATRIPNAAGDKAALFATVGPAGDGGIVLSGHTDVVPVAGQVWTSDPYALRVADGRAFGRGAVDMKGFVATALALVPDFLAAPLAIPIHLFLSYDEEITCLGVVDGIARMGRDLPTPAMAIVGEPTCLAVTDAHKSVVSLRTTVVGQAGHSSRPAAGASAVMAAGELIAELVRMQERLIEEGDPSHRFDPPYSTVHVGVVSGGVARNILAPQCQFLWEFRGLPGRTHEAVMAEFDQFATDVVLRRMRRGAPGAAIETICEVAVPHLSPRPGSPAEVLALRLVDSNRTITVPYATEAGHFQDAGIPTVVCGPGSIDQAHQADEFISLADLDAGERFLRRLAHEISRP</sequence>
<dbReference type="NCBIfam" id="NF005710">
    <property type="entry name" value="PRK07522.1"/>
    <property type="match status" value="1"/>
</dbReference>
<reference evidence="5" key="1">
    <citation type="journal article" date="2014" name="Int. J. Syst. Evol. Microbiol.">
        <title>Complete genome sequence of Corynebacterium casei LMG S-19264T (=DSM 44701T), isolated from a smear-ripened cheese.</title>
        <authorList>
            <consortium name="US DOE Joint Genome Institute (JGI-PGF)"/>
            <person name="Walter F."/>
            <person name="Albersmeier A."/>
            <person name="Kalinowski J."/>
            <person name="Ruckert C."/>
        </authorList>
    </citation>
    <scope>NUCLEOTIDE SEQUENCE</scope>
    <source>
        <strain evidence="5">CGMCC 1.12919</strain>
    </source>
</reference>
<dbReference type="AlphaFoldDB" id="A0A916UY50"/>
<dbReference type="InterPro" id="IPR050072">
    <property type="entry name" value="Peptidase_M20A"/>
</dbReference>
<dbReference type="InterPro" id="IPR036264">
    <property type="entry name" value="Bact_exopeptidase_dim_dom"/>
</dbReference>
<keyword evidence="3" id="KW-0170">Cobalt</keyword>
<keyword evidence="6" id="KW-1185">Reference proteome</keyword>
<dbReference type="PANTHER" id="PTHR43808:SF31">
    <property type="entry name" value="N-ACETYL-L-CITRULLINE DEACETYLASE"/>
    <property type="match status" value="1"/>
</dbReference>
<comment type="caution">
    <text evidence="5">The sequence shown here is derived from an EMBL/GenBank/DDBJ whole genome shotgun (WGS) entry which is preliminary data.</text>
</comment>
<protein>
    <submittedName>
        <fullName evidence="5">Acetylornithine deacetylase</fullName>
    </submittedName>
</protein>
<dbReference type="GO" id="GO:0008777">
    <property type="term" value="F:acetylornithine deacetylase activity"/>
    <property type="evidence" value="ECO:0007669"/>
    <property type="project" value="TreeGrafter"/>
</dbReference>
<dbReference type="NCBIfam" id="TIGR01892">
    <property type="entry name" value="AcOrn-deacetyl"/>
    <property type="match status" value="1"/>
</dbReference>
<organism evidence="5 6">
    <name type="scientific">Chelatococcus reniformis</name>
    <dbReference type="NCBI Taxonomy" id="1494448"/>
    <lineage>
        <taxon>Bacteria</taxon>
        <taxon>Pseudomonadati</taxon>
        <taxon>Pseudomonadota</taxon>
        <taxon>Alphaproteobacteria</taxon>
        <taxon>Hyphomicrobiales</taxon>
        <taxon>Chelatococcaceae</taxon>
        <taxon>Chelatococcus</taxon>
    </lineage>
</organism>
<evidence type="ECO:0000256" key="3">
    <source>
        <dbReference type="ARBA" id="ARBA00023285"/>
    </source>
</evidence>
<dbReference type="GO" id="GO:0006526">
    <property type="term" value="P:L-arginine biosynthetic process"/>
    <property type="evidence" value="ECO:0007669"/>
    <property type="project" value="InterPro"/>
</dbReference>
<evidence type="ECO:0000256" key="2">
    <source>
        <dbReference type="ARBA" id="ARBA00022801"/>
    </source>
</evidence>
<evidence type="ECO:0000256" key="1">
    <source>
        <dbReference type="ARBA" id="ARBA00022723"/>
    </source>
</evidence>
<evidence type="ECO:0000259" key="4">
    <source>
        <dbReference type="Pfam" id="PF07687"/>
    </source>
</evidence>
<dbReference type="Proteomes" id="UP000637002">
    <property type="component" value="Unassembled WGS sequence"/>
</dbReference>
<accession>A0A916UY50</accession>
<dbReference type="SUPFAM" id="SSF53187">
    <property type="entry name" value="Zn-dependent exopeptidases"/>
    <property type="match status" value="1"/>
</dbReference>
<evidence type="ECO:0000313" key="6">
    <source>
        <dbReference type="Proteomes" id="UP000637002"/>
    </source>
</evidence>
<dbReference type="PANTHER" id="PTHR43808">
    <property type="entry name" value="ACETYLORNITHINE DEACETYLASE"/>
    <property type="match status" value="1"/>
</dbReference>
<dbReference type="InterPro" id="IPR011650">
    <property type="entry name" value="Peptidase_M20_dimer"/>
</dbReference>
<dbReference type="SUPFAM" id="SSF55031">
    <property type="entry name" value="Bacterial exopeptidase dimerisation domain"/>
    <property type="match status" value="1"/>
</dbReference>
<feature type="domain" description="Peptidase M20 dimerisation" evidence="4">
    <location>
        <begin position="182"/>
        <end position="289"/>
    </location>
</feature>
<dbReference type="InterPro" id="IPR010169">
    <property type="entry name" value="AcOrn-deacetyl"/>
</dbReference>
<dbReference type="Gene3D" id="3.40.630.10">
    <property type="entry name" value="Zn peptidases"/>
    <property type="match status" value="1"/>
</dbReference>
<dbReference type="Pfam" id="PF07687">
    <property type="entry name" value="M20_dimer"/>
    <property type="match status" value="1"/>
</dbReference>
<dbReference type="InterPro" id="IPR002933">
    <property type="entry name" value="Peptidase_M20"/>
</dbReference>
<proteinExistence type="predicted"/>
<dbReference type="Gene3D" id="3.30.70.360">
    <property type="match status" value="1"/>
</dbReference>
<dbReference type="Pfam" id="PF01546">
    <property type="entry name" value="Peptidase_M20"/>
    <property type="match status" value="1"/>
</dbReference>
<reference evidence="5" key="2">
    <citation type="submission" date="2020-09" db="EMBL/GenBank/DDBJ databases">
        <authorList>
            <person name="Sun Q."/>
            <person name="Zhou Y."/>
        </authorList>
    </citation>
    <scope>NUCLEOTIDE SEQUENCE</scope>
    <source>
        <strain evidence="5">CGMCC 1.12919</strain>
    </source>
</reference>